<protein>
    <submittedName>
        <fullName evidence="2">Uncharacterized protein</fullName>
    </submittedName>
</protein>
<dbReference type="RefSeq" id="WP_344513839.1">
    <property type="nucleotide sequence ID" value="NZ_BAAATU010000027.1"/>
</dbReference>
<keyword evidence="3" id="KW-1185">Reference proteome</keyword>
<sequence>MTGPLISPLDSSAAWQLFRLRFGAPEGRALVFLADDGQDAMVPPREGDYWGYPWPTRREVREEAFFDVVWVSLAERRLSVDIPRRPPKAPARYGVVWKVSNPVVAARDRLTEKRARDLILRHIDENATLPGVPDPLRAPPPHFGTTEVEPPSRPRVIDGSGLTYWFLDPPAALLPASGVGAGPALPAGFGDVHREAYRFYREVVAGGPVGLAALWLLHRPEEAKDVLDWTVTHRGLLADRDDWEHGLAAALQSLTPEDRGFVGANMARVLSDVGVPQGDEVLRRIGDTGSTGGGTGSYGDQEV</sequence>
<comment type="caution">
    <text evidence="2">The sequence shown here is derived from an EMBL/GenBank/DDBJ whole genome shotgun (WGS) entry which is preliminary data.</text>
</comment>
<evidence type="ECO:0000313" key="2">
    <source>
        <dbReference type="EMBL" id="MFC5912669.1"/>
    </source>
</evidence>
<evidence type="ECO:0000313" key="3">
    <source>
        <dbReference type="Proteomes" id="UP001596200"/>
    </source>
</evidence>
<feature type="region of interest" description="Disordered" evidence="1">
    <location>
        <begin position="283"/>
        <end position="303"/>
    </location>
</feature>
<proteinExistence type="predicted"/>
<evidence type="ECO:0000256" key="1">
    <source>
        <dbReference type="SAM" id="MobiDB-lite"/>
    </source>
</evidence>
<name>A0ABW1GD76_9ACTN</name>
<gene>
    <name evidence="2" type="ORF">ACFP1B_04400</name>
</gene>
<organism evidence="2 3">
    <name type="scientific">Streptomyces pulveraceus</name>
    <dbReference type="NCBI Taxonomy" id="68258"/>
    <lineage>
        <taxon>Bacteria</taxon>
        <taxon>Bacillati</taxon>
        <taxon>Actinomycetota</taxon>
        <taxon>Actinomycetes</taxon>
        <taxon>Kitasatosporales</taxon>
        <taxon>Streptomycetaceae</taxon>
        <taxon>Streptomyces</taxon>
    </lineage>
</organism>
<reference evidence="3" key="1">
    <citation type="journal article" date="2019" name="Int. J. Syst. Evol. Microbiol.">
        <title>The Global Catalogue of Microorganisms (GCM) 10K type strain sequencing project: providing services to taxonomists for standard genome sequencing and annotation.</title>
        <authorList>
            <consortium name="The Broad Institute Genomics Platform"/>
            <consortium name="The Broad Institute Genome Sequencing Center for Infectious Disease"/>
            <person name="Wu L."/>
            <person name="Ma J."/>
        </authorList>
    </citation>
    <scope>NUCLEOTIDE SEQUENCE [LARGE SCALE GENOMIC DNA]</scope>
    <source>
        <strain evidence="3">JCM 4147</strain>
    </source>
</reference>
<dbReference type="EMBL" id="JBHSPU010000003">
    <property type="protein sequence ID" value="MFC5912669.1"/>
    <property type="molecule type" value="Genomic_DNA"/>
</dbReference>
<dbReference type="Proteomes" id="UP001596200">
    <property type="component" value="Unassembled WGS sequence"/>
</dbReference>
<accession>A0ABW1GD76</accession>